<evidence type="ECO:0000313" key="4">
    <source>
        <dbReference type="Proteomes" id="UP000235388"/>
    </source>
</evidence>
<dbReference type="EMBL" id="PGCJ01000090">
    <property type="protein sequence ID" value="PLW50387.1"/>
    <property type="molecule type" value="Genomic_DNA"/>
</dbReference>
<feature type="compositionally biased region" description="Polar residues" evidence="1">
    <location>
        <begin position="77"/>
        <end position="86"/>
    </location>
</feature>
<organism evidence="3 4">
    <name type="scientific">Puccinia coronata f. sp. avenae</name>
    <dbReference type="NCBI Taxonomy" id="200324"/>
    <lineage>
        <taxon>Eukaryota</taxon>
        <taxon>Fungi</taxon>
        <taxon>Dikarya</taxon>
        <taxon>Basidiomycota</taxon>
        <taxon>Pucciniomycotina</taxon>
        <taxon>Pucciniomycetes</taxon>
        <taxon>Pucciniales</taxon>
        <taxon>Pucciniaceae</taxon>
        <taxon>Puccinia</taxon>
    </lineage>
</organism>
<feature type="compositionally biased region" description="Polar residues" evidence="1">
    <location>
        <begin position="42"/>
        <end position="52"/>
    </location>
</feature>
<keyword evidence="4" id="KW-1185">Reference proteome</keyword>
<dbReference type="AlphaFoldDB" id="A0A2N5VK71"/>
<dbReference type="Proteomes" id="UP000235388">
    <property type="component" value="Unassembled WGS sequence"/>
</dbReference>
<protein>
    <submittedName>
        <fullName evidence="3">Uncharacterized protein</fullName>
    </submittedName>
</protein>
<name>A0A2N5VK71_9BASI</name>
<dbReference type="EMBL" id="PGCI01000036">
    <property type="protein sequence ID" value="PLW46793.1"/>
    <property type="molecule type" value="Genomic_DNA"/>
</dbReference>
<reference evidence="4 5" key="1">
    <citation type="submission" date="2017-11" db="EMBL/GenBank/DDBJ databases">
        <title>De novo assembly and phasing of dikaryotic genomes from two isolates of Puccinia coronata f. sp. avenae, the causal agent of oat crown rust.</title>
        <authorList>
            <person name="Miller M.E."/>
            <person name="Zhang Y."/>
            <person name="Omidvar V."/>
            <person name="Sperschneider J."/>
            <person name="Schwessinger B."/>
            <person name="Raley C."/>
            <person name="Palmer J.M."/>
            <person name="Garnica D."/>
            <person name="Upadhyaya N."/>
            <person name="Rathjen J."/>
            <person name="Taylor J.M."/>
            <person name="Park R.F."/>
            <person name="Dodds P.N."/>
            <person name="Hirsch C.D."/>
            <person name="Kianian S.F."/>
            <person name="Figueroa M."/>
        </authorList>
    </citation>
    <scope>NUCLEOTIDE SEQUENCE [LARGE SCALE GENOMIC DNA]</scope>
    <source>
        <strain evidence="3">12NC29</strain>
        <strain evidence="2">12SD80</strain>
    </source>
</reference>
<comment type="caution">
    <text evidence="3">The sequence shown here is derived from an EMBL/GenBank/DDBJ whole genome shotgun (WGS) entry which is preliminary data.</text>
</comment>
<feature type="compositionally biased region" description="Polar residues" evidence="1">
    <location>
        <begin position="1"/>
        <end position="10"/>
    </location>
</feature>
<evidence type="ECO:0000313" key="3">
    <source>
        <dbReference type="EMBL" id="PLW50387.1"/>
    </source>
</evidence>
<sequence length="86" mass="9526">MALISTTTSPAAADVYPSFADHPLGPSRPSPIDSWTRIDHVPQSNQLLSSSGPAPPIPHHRRRRHRHHHQPTKHHTLTTLNTAINV</sequence>
<evidence type="ECO:0000313" key="2">
    <source>
        <dbReference type="EMBL" id="PLW46793.1"/>
    </source>
</evidence>
<evidence type="ECO:0000256" key="1">
    <source>
        <dbReference type="SAM" id="MobiDB-lite"/>
    </source>
</evidence>
<feature type="compositionally biased region" description="Basic residues" evidence="1">
    <location>
        <begin position="58"/>
        <end position="76"/>
    </location>
</feature>
<dbReference type="Proteomes" id="UP000235392">
    <property type="component" value="Unassembled WGS sequence"/>
</dbReference>
<gene>
    <name evidence="3" type="ORF">PCANC_07590</name>
    <name evidence="2" type="ORF">PCASD_05991</name>
</gene>
<proteinExistence type="predicted"/>
<feature type="region of interest" description="Disordered" evidence="1">
    <location>
        <begin position="1"/>
        <end position="86"/>
    </location>
</feature>
<accession>A0A2N5VK71</accession>
<evidence type="ECO:0000313" key="5">
    <source>
        <dbReference type="Proteomes" id="UP000235392"/>
    </source>
</evidence>